<dbReference type="EMBL" id="FLUN01000001">
    <property type="protein sequence ID" value="SBV94308.1"/>
    <property type="molecule type" value="Genomic_DNA"/>
</dbReference>
<proteinExistence type="predicted"/>
<accession>A0A212J4C7</accession>
<keyword evidence="1" id="KW-0812">Transmembrane</keyword>
<evidence type="ECO:0000256" key="1">
    <source>
        <dbReference type="SAM" id="Phobius"/>
    </source>
</evidence>
<reference evidence="2" key="1">
    <citation type="submission" date="2016-04" db="EMBL/GenBank/DDBJ databases">
        <authorList>
            <person name="Evans L.H."/>
            <person name="Alamgir A."/>
            <person name="Owens N."/>
            <person name="Weber N.D."/>
            <person name="Virtaneva K."/>
            <person name="Barbian K."/>
            <person name="Babar A."/>
            <person name="Rosenke K."/>
        </authorList>
    </citation>
    <scope>NUCLEOTIDE SEQUENCE</scope>
    <source>
        <strain evidence="2">86</strain>
    </source>
</reference>
<name>A0A212J4C7_9FIRM</name>
<evidence type="ECO:0000313" key="2">
    <source>
        <dbReference type="EMBL" id="SBV94308.1"/>
    </source>
</evidence>
<sequence length="210" mass="22357">MGLSSSVRSVFRLPSSPTSIFSSGSRLITSAGSCTNPERAMRSAVSFRILASSFLWLVFRVSISPCALMTSSPSVAGSPVPPKAFTASAAVFRAVSAAAARRFSPSYLSEGTKLPSLPTTRSTSFPSLPLPFRASSTWALSSSPNRDLMLSVIMLFSFLAVCIATSTLIAAPVGLGQGTQNGMKKAASISCLNQYRNVLRYDFLVQWPKR</sequence>
<evidence type="ECO:0008006" key="3">
    <source>
        <dbReference type="Google" id="ProtNLM"/>
    </source>
</evidence>
<protein>
    <recommendedName>
        <fullName evidence="3">Transmembrane protein</fullName>
    </recommendedName>
</protein>
<keyword evidence="1" id="KW-0472">Membrane</keyword>
<keyword evidence="1" id="KW-1133">Transmembrane helix</keyword>
<dbReference type="AlphaFoldDB" id="A0A212J4C7"/>
<organism evidence="2">
    <name type="scientific">uncultured Eubacteriales bacterium</name>
    <dbReference type="NCBI Taxonomy" id="172733"/>
    <lineage>
        <taxon>Bacteria</taxon>
        <taxon>Bacillati</taxon>
        <taxon>Bacillota</taxon>
        <taxon>Clostridia</taxon>
        <taxon>Eubacteriales</taxon>
        <taxon>environmental samples</taxon>
    </lineage>
</organism>
<feature type="transmembrane region" description="Helical" evidence="1">
    <location>
        <begin position="148"/>
        <end position="175"/>
    </location>
</feature>
<gene>
    <name evidence="2" type="ORF">KL86CLO1_10496</name>
</gene>